<dbReference type="AlphaFoldDB" id="A0A4Z1EH19"/>
<accession>A0A4Z1EH19</accession>
<comment type="caution">
    <text evidence="2">The sequence shown here is derived from an EMBL/GenBank/DDBJ whole genome shotgun (WGS) entry which is preliminary data.</text>
</comment>
<reference evidence="2 3" key="1">
    <citation type="submission" date="2017-12" db="EMBL/GenBank/DDBJ databases">
        <title>Comparative genomics of Botrytis spp.</title>
        <authorList>
            <person name="Valero-Jimenez C.A."/>
            <person name="Tapia P."/>
            <person name="Veloso J."/>
            <person name="Silva-Moreno E."/>
            <person name="Staats M."/>
            <person name="Valdes J.H."/>
            <person name="Van Kan J.A.L."/>
        </authorList>
    </citation>
    <scope>NUCLEOTIDE SEQUENCE [LARGE SCALE GENOMIC DNA]</scope>
    <source>
        <strain evidence="2 3">Bt9001</strain>
    </source>
</reference>
<dbReference type="EMBL" id="PQXH01000102">
    <property type="protein sequence ID" value="TGO11774.1"/>
    <property type="molecule type" value="Genomic_DNA"/>
</dbReference>
<dbReference type="Proteomes" id="UP000297777">
    <property type="component" value="Unassembled WGS sequence"/>
</dbReference>
<feature type="region of interest" description="Disordered" evidence="1">
    <location>
        <begin position="1"/>
        <end position="38"/>
    </location>
</feature>
<keyword evidence="3" id="KW-1185">Reference proteome</keyword>
<name>A0A4Z1EH19_9HELO</name>
<sequence length="73" mass="7960">MVKSREWRRKTYDDDGDDGDDDNDDGHDEVGMGSDDKAEAACMAPKIALGEGWKDSSLVQVICSQKFPPSPVA</sequence>
<organism evidence="2 3">
    <name type="scientific">Botrytis tulipae</name>
    <dbReference type="NCBI Taxonomy" id="87230"/>
    <lineage>
        <taxon>Eukaryota</taxon>
        <taxon>Fungi</taxon>
        <taxon>Dikarya</taxon>
        <taxon>Ascomycota</taxon>
        <taxon>Pezizomycotina</taxon>
        <taxon>Leotiomycetes</taxon>
        <taxon>Helotiales</taxon>
        <taxon>Sclerotiniaceae</taxon>
        <taxon>Botrytis</taxon>
    </lineage>
</organism>
<evidence type="ECO:0000256" key="1">
    <source>
        <dbReference type="SAM" id="MobiDB-lite"/>
    </source>
</evidence>
<gene>
    <name evidence="2" type="ORF">BTUL_0102g00240</name>
</gene>
<feature type="compositionally biased region" description="Acidic residues" evidence="1">
    <location>
        <begin position="14"/>
        <end position="27"/>
    </location>
</feature>
<evidence type="ECO:0000313" key="2">
    <source>
        <dbReference type="EMBL" id="TGO11774.1"/>
    </source>
</evidence>
<feature type="compositionally biased region" description="Basic and acidic residues" evidence="1">
    <location>
        <begin position="28"/>
        <end position="38"/>
    </location>
</feature>
<proteinExistence type="predicted"/>
<protein>
    <submittedName>
        <fullName evidence="2">Uncharacterized protein</fullName>
    </submittedName>
</protein>
<evidence type="ECO:0000313" key="3">
    <source>
        <dbReference type="Proteomes" id="UP000297777"/>
    </source>
</evidence>